<protein>
    <submittedName>
        <fullName evidence="3">Uncharacterized protein</fullName>
    </submittedName>
</protein>
<keyword evidence="2" id="KW-0812">Transmembrane</keyword>
<evidence type="ECO:0000313" key="4">
    <source>
        <dbReference type="Proteomes" id="UP000807825"/>
    </source>
</evidence>
<evidence type="ECO:0000313" key="3">
    <source>
        <dbReference type="EMBL" id="MBI5250732.1"/>
    </source>
</evidence>
<dbReference type="EMBL" id="JACRDE010000385">
    <property type="protein sequence ID" value="MBI5250732.1"/>
    <property type="molecule type" value="Genomic_DNA"/>
</dbReference>
<keyword evidence="2" id="KW-1133">Transmembrane helix</keyword>
<feature type="region of interest" description="Disordered" evidence="1">
    <location>
        <begin position="41"/>
        <end position="66"/>
    </location>
</feature>
<feature type="transmembrane region" description="Helical" evidence="2">
    <location>
        <begin position="6"/>
        <end position="28"/>
    </location>
</feature>
<organism evidence="3 4">
    <name type="scientific">Desulfomonile tiedjei</name>
    <dbReference type="NCBI Taxonomy" id="2358"/>
    <lineage>
        <taxon>Bacteria</taxon>
        <taxon>Pseudomonadati</taxon>
        <taxon>Thermodesulfobacteriota</taxon>
        <taxon>Desulfomonilia</taxon>
        <taxon>Desulfomonilales</taxon>
        <taxon>Desulfomonilaceae</taxon>
        <taxon>Desulfomonile</taxon>
    </lineage>
</organism>
<keyword evidence="2" id="KW-0472">Membrane</keyword>
<name>A0A9D6V824_9BACT</name>
<comment type="caution">
    <text evidence="3">The sequence shown here is derived from an EMBL/GenBank/DDBJ whole genome shotgun (WGS) entry which is preliminary data.</text>
</comment>
<accession>A0A9D6V824</accession>
<dbReference type="AlphaFoldDB" id="A0A9D6V824"/>
<evidence type="ECO:0000256" key="2">
    <source>
        <dbReference type="SAM" id="Phobius"/>
    </source>
</evidence>
<evidence type="ECO:0000256" key="1">
    <source>
        <dbReference type="SAM" id="MobiDB-lite"/>
    </source>
</evidence>
<sequence length="66" mass="7399">MLVCQIGIVMLAGLNLLVNNALGLMILLHRPSDVRAISKAWHDHRQKKPDVKTEEKGKQPDEETVV</sequence>
<reference evidence="3" key="1">
    <citation type="submission" date="2020-07" db="EMBL/GenBank/DDBJ databases">
        <title>Huge and variable diversity of episymbiotic CPR bacteria and DPANN archaea in groundwater ecosystems.</title>
        <authorList>
            <person name="He C.Y."/>
            <person name="Keren R."/>
            <person name="Whittaker M."/>
            <person name="Farag I.F."/>
            <person name="Doudna J."/>
            <person name="Cate J.H.D."/>
            <person name="Banfield J.F."/>
        </authorList>
    </citation>
    <scope>NUCLEOTIDE SEQUENCE</scope>
    <source>
        <strain evidence="3">NC_groundwater_1664_Pr3_B-0.1um_52_9</strain>
    </source>
</reference>
<dbReference type="Proteomes" id="UP000807825">
    <property type="component" value="Unassembled WGS sequence"/>
</dbReference>
<proteinExistence type="predicted"/>
<gene>
    <name evidence="3" type="ORF">HY912_14675</name>
</gene>